<comment type="subunit">
    <text evidence="8">Forms a heterodimer with the catalytic subunit.</text>
</comment>
<feature type="domain" description="C2H2-type" evidence="12">
    <location>
        <begin position="397"/>
        <end position="424"/>
    </location>
</feature>
<dbReference type="GO" id="GO:0007264">
    <property type="term" value="P:small GTPase-mediated signal transduction"/>
    <property type="evidence" value="ECO:0007669"/>
    <property type="project" value="InterPro"/>
</dbReference>
<dbReference type="Proteomes" id="UP000681722">
    <property type="component" value="Unassembled WGS sequence"/>
</dbReference>
<dbReference type="AlphaFoldDB" id="A0A814ULB9"/>
<dbReference type="GO" id="GO:0008270">
    <property type="term" value="F:zinc ion binding"/>
    <property type="evidence" value="ECO:0007669"/>
    <property type="project" value="UniProtKB-KW"/>
</dbReference>
<evidence type="ECO:0000313" key="13">
    <source>
        <dbReference type="EMBL" id="CAF1176376.1"/>
    </source>
</evidence>
<organism evidence="13 15">
    <name type="scientific">Didymodactylos carnosus</name>
    <dbReference type="NCBI Taxonomy" id="1234261"/>
    <lineage>
        <taxon>Eukaryota</taxon>
        <taxon>Metazoa</taxon>
        <taxon>Spiralia</taxon>
        <taxon>Gnathifera</taxon>
        <taxon>Rotifera</taxon>
        <taxon>Eurotatoria</taxon>
        <taxon>Bdelloidea</taxon>
        <taxon>Philodinida</taxon>
        <taxon>Philodinidae</taxon>
        <taxon>Didymodactylos</taxon>
    </lineage>
</organism>
<dbReference type="Gene3D" id="2.130.10.10">
    <property type="entry name" value="YVTN repeat-like/Quinoprotein amine dehydrogenase"/>
    <property type="match status" value="1"/>
</dbReference>
<dbReference type="SUPFAM" id="SSF52540">
    <property type="entry name" value="P-loop containing nucleoside triphosphate hydrolases"/>
    <property type="match status" value="1"/>
</dbReference>
<comment type="similarity">
    <text evidence="8">Belongs to the WD repeat TRM82 family.</text>
</comment>
<dbReference type="InterPro" id="IPR003578">
    <property type="entry name" value="Small_GTPase_Rho"/>
</dbReference>
<dbReference type="SUPFAM" id="SSF50978">
    <property type="entry name" value="WD40 repeat-like"/>
    <property type="match status" value="1"/>
</dbReference>
<dbReference type="SMART" id="SM00174">
    <property type="entry name" value="RHO"/>
    <property type="match status" value="1"/>
</dbReference>
<keyword evidence="15" id="KW-1185">Reference proteome</keyword>
<feature type="domain" description="C2H2-type" evidence="12">
    <location>
        <begin position="453"/>
        <end position="480"/>
    </location>
</feature>
<evidence type="ECO:0000256" key="11">
    <source>
        <dbReference type="SAM" id="MobiDB-lite"/>
    </source>
</evidence>
<feature type="domain" description="C2H2-type" evidence="12">
    <location>
        <begin position="369"/>
        <end position="396"/>
    </location>
</feature>
<feature type="repeat" description="WD" evidence="10">
    <location>
        <begin position="879"/>
        <end position="909"/>
    </location>
</feature>
<comment type="function">
    <text evidence="8">Required for the formation of N(7)-methylguanine at position 46 (m7G46) in tRNA. In the complex, it is required to stabilize and induce conformational changes of the catalytic subunit.</text>
</comment>
<dbReference type="InterPro" id="IPR028884">
    <property type="entry name" value="Trm82"/>
</dbReference>
<dbReference type="SMART" id="SM00320">
    <property type="entry name" value="WD40"/>
    <property type="match status" value="3"/>
</dbReference>
<evidence type="ECO:0000256" key="5">
    <source>
        <dbReference type="ARBA" id="ARBA00022771"/>
    </source>
</evidence>
<keyword evidence="6" id="KW-0862">Zinc</keyword>
<dbReference type="Pfam" id="PF00071">
    <property type="entry name" value="Ras"/>
    <property type="match status" value="1"/>
</dbReference>
<keyword evidence="8 10" id="KW-0853">WD repeat</keyword>
<dbReference type="InterPro" id="IPR001680">
    <property type="entry name" value="WD40_rpt"/>
</dbReference>
<dbReference type="FunFam" id="3.30.160.60:FF:000100">
    <property type="entry name" value="Zinc finger 45-like"/>
    <property type="match status" value="1"/>
</dbReference>
<dbReference type="SUPFAM" id="SSF57667">
    <property type="entry name" value="beta-beta-alpha zinc fingers"/>
    <property type="match status" value="3"/>
</dbReference>
<evidence type="ECO:0000256" key="4">
    <source>
        <dbReference type="ARBA" id="ARBA00022741"/>
    </source>
</evidence>
<dbReference type="GO" id="GO:0106004">
    <property type="term" value="P:tRNA (guanine-N7)-methylation"/>
    <property type="evidence" value="ECO:0007669"/>
    <property type="project" value="UniProtKB-UniRule"/>
</dbReference>
<dbReference type="Gene3D" id="3.30.160.60">
    <property type="entry name" value="Classic Zinc Finger"/>
    <property type="match status" value="4"/>
</dbReference>
<dbReference type="Pfam" id="PF00096">
    <property type="entry name" value="zf-C2H2"/>
    <property type="match status" value="3"/>
</dbReference>
<sequence>MLITYTTNSFPLKYVPTIFDSYAVTVMINDQPHTLGLYDTGKQSGQEAYDRLRPLSYTGTDIFLVCFSVVLPPSLENVRDKWLPELSHHNPETPCILVGTQIDLRDDKATLEHLQRLYKQPPITKLQGEKMAKQINAVKYVEVSAKTQSGLKSVFDEAIITFEVLVCQPKYIHYLSYYLYMGDNFLSDEALLISLANDLSTYIDETTSDYNTGVNLFEHDRDTASLFSTATSNSQSVQASQNSELLKPTSIPFTFTRPLSVSNCQTSTIPTSFRTHFNLNNPNELHEAFSLIKKSVVQLERLSDKPTTMIKVQKPLKKSLLTPSSSSYNLLPRVVCLNVSIDRLQRHVAQHGQKLHLETYQPERKVSTLVCERCKATFSSAYALRKHQRVHTRDKPFSCDFCGSKFSQWGNLRHHIQRHLGISPYACPYCKKSFIAPCKLEVHIRGHLDERPYVCERCQATFRCNDDLRKHMIIHADYKPFVCWLCSKQFFHASKLRTHLKEKHEIEVIIRKKDVLESGTEYEITVVNHDELNLINQKQNTNDKQIAAVPLNNIQDQLQDESSISTTFLDTTTPHMITSMTDEATDDIIKQHIQQCLNMNYVAADSLENFQTLNDLNVSDIEQYVKNNPFVSTAVDSEIHKDDTDDERSHHHNHHHHHYLHSYNFNHNTFDLADFQMSEIDISSTNWLAVSILDGAYVFNLNDPLQYQLIKHQDQQLSLKPDQNNEMTKTNENNDHSEIELNRNMITFSPNGKYLAFNGQKKKLYLYEYLSTTMSNIYWENLKIIQVKKRASALHLTNNLLFIADKSGDVYKYEFLLKNDTETINVDSIMGHLSMLLDICYIKHPITSTTYQEYILTADRDEKIRLSHYPNAYNIEAYCLGHQEFVSNIKLINNNHFISTSGDGTLRLWCIPECSPLVVLHMKAFISSAKSVFYTGKETVCSRIINGDDKQIVDYITASSGNDMDLTVTVDSTSSIQDYSIWKVDVGSCCTDNDKNHDIFETNPTFIALSLYSQRHHCIYITTLSNIKTMNNEQKKLVIDHSYGSIVDYSFSPKSILIEHYYSTKPKCLLYVLFDTNRLLQIDIIEILTCSTNYKFDTSTSSSIESVNQILSSNEFFLCKPNDSAYKQLFKTRIDNIKDYYKRKTEREQQLKSKKRHAQDDSLTEENIQQARKQPATEASKNLVKGIDNDGIDYDDTYQDEDDENNDID</sequence>
<gene>
    <name evidence="13" type="ORF">GPM918_LOCUS22461</name>
    <name evidence="14" type="ORF">SRO942_LOCUS22459</name>
</gene>
<evidence type="ECO:0000313" key="15">
    <source>
        <dbReference type="Proteomes" id="UP000663829"/>
    </source>
</evidence>
<comment type="subcellular location">
    <subcellularLocation>
        <location evidence="8">Nucleus</location>
    </subcellularLocation>
</comment>
<evidence type="ECO:0000256" key="6">
    <source>
        <dbReference type="ARBA" id="ARBA00022833"/>
    </source>
</evidence>
<accession>A0A814ULB9</accession>
<proteinExistence type="inferred from homology"/>
<dbReference type="PROSITE" id="PS51419">
    <property type="entry name" value="RAB"/>
    <property type="match status" value="1"/>
</dbReference>
<dbReference type="FunFam" id="3.40.50.300:FF:001179">
    <property type="entry name" value="Rho family GTPase"/>
    <property type="match status" value="1"/>
</dbReference>
<dbReference type="InterPro" id="IPR013087">
    <property type="entry name" value="Znf_C2H2_type"/>
</dbReference>
<dbReference type="InterPro" id="IPR036322">
    <property type="entry name" value="WD40_repeat_dom_sf"/>
</dbReference>
<dbReference type="InterPro" id="IPR015943">
    <property type="entry name" value="WD40/YVTN_repeat-like_dom_sf"/>
</dbReference>
<evidence type="ECO:0000256" key="8">
    <source>
        <dbReference type="HAMAP-Rule" id="MF_03056"/>
    </source>
</evidence>
<feature type="domain" description="C2H2-type" evidence="12">
    <location>
        <begin position="481"/>
        <end position="509"/>
    </location>
</feature>
<evidence type="ECO:0000256" key="7">
    <source>
        <dbReference type="ARBA" id="ARBA00023134"/>
    </source>
</evidence>
<evidence type="ECO:0000256" key="2">
    <source>
        <dbReference type="ARBA" id="ARBA00022723"/>
    </source>
</evidence>
<reference evidence="13" key="1">
    <citation type="submission" date="2021-02" db="EMBL/GenBank/DDBJ databases">
        <authorList>
            <person name="Nowell W R."/>
        </authorList>
    </citation>
    <scope>NUCLEOTIDE SEQUENCE</scope>
</reference>
<comment type="similarity">
    <text evidence="1">Belongs to the small GTPase superfamily. Rho family.</text>
</comment>
<feature type="compositionally biased region" description="Polar residues" evidence="11">
    <location>
        <begin position="1165"/>
        <end position="1180"/>
    </location>
</feature>
<keyword evidence="4" id="KW-0547">Nucleotide-binding</keyword>
<keyword evidence="7" id="KW-0342">GTP-binding</keyword>
<keyword evidence="2" id="KW-0479">Metal-binding</keyword>
<dbReference type="InterPro" id="IPR001806">
    <property type="entry name" value="Small_GTPase"/>
</dbReference>
<evidence type="ECO:0000256" key="9">
    <source>
        <dbReference type="PROSITE-ProRule" id="PRU00042"/>
    </source>
</evidence>
<keyword evidence="3 8" id="KW-0677">Repeat</keyword>
<keyword evidence="8" id="KW-0539">Nucleus</keyword>
<dbReference type="EMBL" id="CAJNOQ010007705">
    <property type="protein sequence ID" value="CAF1176376.1"/>
    <property type="molecule type" value="Genomic_DNA"/>
</dbReference>
<dbReference type="Gene3D" id="3.40.50.300">
    <property type="entry name" value="P-loop containing nucleotide triphosphate hydrolases"/>
    <property type="match status" value="1"/>
</dbReference>
<dbReference type="SMART" id="SM00355">
    <property type="entry name" value="ZnF_C2H2"/>
    <property type="match status" value="5"/>
</dbReference>
<evidence type="ECO:0000256" key="3">
    <source>
        <dbReference type="ARBA" id="ARBA00022737"/>
    </source>
</evidence>
<dbReference type="GO" id="GO:0005634">
    <property type="term" value="C:nucleus"/>
    <property type="evidence" value="ECO:0007669"/>
    <property type="project" value="UniProtKB-SubCell"/>
</dbReference>
<dbReference type="PANTHER" id="PTHR24072">
    <property type="entry name" value="RHO FAMILY GTPASE"/>
    <property type="match status" value="1"/>
</dbReference>
<dbReference type="GO" id="GO:0005525">
    <property type="term" value="F:GTP binding"/>
    <property type="evidence" value="ECO:0007669"/>
    <property type="project" value="UniProtKB-KW"/>
</dbReference>
<dbReference type="SMART" id="SM00175">
    <property type="entry name" value="RAB"/>
    <property type="match status" value="1"/>
</dbReference>
<protein>
    <recommendedName>
        <fullName evidence="8">tRNA (guanine-N(7)-)-methyltransferase non-catalytic subunit</fullName>
    </recommendedName>
    <alternativeName>
        <fullName evidence="8">WD repeat-containing protein 4 homolog</fullName>
    </alternativeName>
</protein>
<dbReference type="Proteomes" id="UP000663829">
    <property type="component" value="Unassembled WGS sequence"/>
</dbReference>
<dbReference type="PROSITE" id="PS51421">
    <property type="entry name" value="RAS"/>
    <property type="match status" value="1"/>
</dbReference>
<dbReference type="PROSITE" id="PS51420">
    <property type="entry name" value="RHO"/>
    <property type="match status" value="1"/>
</dbReference>
<evidence type="ECO:0000256" key="10">
    <source>
        <dbReference type="PROSITE-ProRule" id="PRU00221"/>
    </source>
</evidence>
<feature type="region of interest" description="Disordered" evidence="11">
    <location>
        <begin position="1146"/>
        <end position="1209"/>
    </location>
</feature>
<dbReference type="PROSITE" id="PS50157">
    <property type="entry name" value="ZINC_FINGER_C2H2_2"/>
    <property type="match status" value="5"/>
</dbReference>
<dbReference type="PRINTS" id="PR00449">
    <property type="entry name" value="RASTRNSFRMNG"/>
</dbReference>
<dbReference type="InterPro" id="IPR027417">
    <property type="entry name" value="P-loop_NTPase"/>
</dbReference>
<keyword evidence="8" id="KW-0819">tRNA processing</keyword>
<dbReference type="OrthoDB" id="40579at2759"/>
<comment type="caution">
    <text evidence="13">The sequence shown here is derived from an EMBL/GenBank/DDBJ whole genome shotgun (WGS) entry which is preliminary data.</text>
</comment>
<keyword evidence="5 9" id="KW-0863">Zinc-finger</keyword>
<evidence type="ECO:0000313" key="14">
    <source>
        <dbReference type="EMBL" id="CAF3940404.1"/>
    </source>
</evidence>
<dbReference type="PROSITE" id="PS00028">
    <property type="entry name" value="ZINC_FINGER_C2H2_1"/>
    <property type="match status" value="5"/>
</dbReference>
<dbReference type="UniPathway" id="UPA00989"/>
<evidence type="ECO:0000256" key="1">
    <source>
        <dbReference type="ARBA" id="ARBA00010142"/>
    </source>
</evidence>
<dbReference type="NCBIfam" id="TIGR00231">
    <property type="entry name" value="small_GTP"/>
    <property type="match status" value="1"/>
</dbReference>
<dbReference type="EMBL" id="CAJOBC010007705">
    <property type="protein sequence ID" value="CAF3940404.1"/>
    <property type="molecule type" value="Genomic_DNA"/>
</dbReference>
<dbReference type="GO" id="GO:0003924">
    <property type="term" value="F:GTPase activity"/>
    <property type="evidence" value="ECO:0007669"/>
    <property type="project" value="InterPro"/>
</dbReference>
<feature type="compositionally biased region" description="Acidic residues" evidence="11">
    <location>
        <begin position="1190"/>
        <end position="1209"/>
    </location>
</feature>
<dbReference type="SMART" id="SM00173">
    <property type="entry name" value="RAS"/>
    <property type="match status" value="1"/>
</dbReference>
<dbReference type="InterPro" id="IPR005225">
    <property type="entry name" value="Small_GTP-bd"/>
</dbReference>
<evidence type="ECO:0000259" key="12">
    <source>
        <dbReference type="PROSITE" id="PS50157"/>
    </source>
</evidence>
<feature type="domain" description="C2H2-type" evidence="12">
    <location>
        <begin position="425"/>
        <end position="452"/>
    </location>
</feature>
<dbReference type="HAMAP" id="MF_03056">
    <property type="entry name" value="TRM82"/>
    <property type="match status" value="1"/>
</dbReference>
<dbReference type="PROSITE" id="PS50082">
    <property type="entry name" value="WD_REPEATS_2"/>
    <property type="match status" value="1"/>
</dbReference>
<name>A0A814ULB9_9BILA</name>
<comment type="pathway">
    <text evidence="8">tRNA modification; N(7)-methylguanine-tRNA biosynthesis.</text>
</comment>
<dbReference type="InterPro" id="IPR036236">
    <property type="entry name" value="Znf_C2H2_sf"/>
</dbReference>